<organism evidence="1">
    <name type="scientific">marine sediment metagenome</name>
    <dbReference type="NCBI Taxonomy" id="412755"/>
    <lineage>
        <taxon>unclassified sequences</taxon>
        <taxon>metagenomes</taxon>
        <taxon>ecological metagenomes</taxon>
    </lineage>
</organism>
<evidence type="ECO:0000313" key="1">
    <source>
        <dbReference type="EMBL" id="KKK75595.1"/>
    </source>
</evidence>
<accession>A0A0F8YPD0</accession>
<dbReference type="EMBL" id="LAZR01055793">
    <property type="protein sequence ID" value="KKK75595.1"/>
    <property type="molecule type" value="Genomic_DNA"/>
</dbReference>
<reference evidence="1" key="1">
    <citation type="journal article" date="2015" name="Nature">
        <title>Complex archaea that bridge the gap between prokaryotes and eukaryotes.</title>
        <authorList>
            <person name="Spang A."/>
            <person name="Saw J.H."/>
            <person name="Jorgensen S.L."/>
            <person name="Zaremba-Niedzwiedzka K."/>
            <person name="Martijn J."/>
            <person name="Lind A.E."/>
            <person name="van Eijk R."/>
            <person name="Schleper C."/>
            <person name="Guy L."/>
            <person name="Ettema T.J."/>
        </authorList>
    </citation>
    <scope>NUCLEOTIDE SEQUENCE</scope>
</reference>
<comment type="caution">
    <text evidence="1">The sequence shown here is derived from an EMBL/GenBank/DDBJ whole genome shotgun (WGS) entry which is preliminary data.</text>
</comment>
<name>A0A0F8YPD0_9ZZZZ</name>
<dbReference type="AlphaFoldDB" id="A0A0F8YPD0"/>
<sequence length="125" mass="14421">DITKELLDIAIEENPGYSYELLISPDLSGVYLSEVEQFYTSTVLQHNTNESIKLILSELSKAGNLKSIVMYESSAYGVNVNPSHMNWRTVEDYEKIVREHFDVLKFEYFKHMIHGSEHALMKYGV</sequence>
<gene>
    <name evidence="1" type="ORF">LCGC14_2872170</name>
</gene>
<feature type="non-terminal residue" evidence="1">
    <location>
        <position position="1"/>
    </location>
</feature>
<proteinExistence type="predicted"/>
<protein>
    <submittedName>
        <fullName evidence="1">Uncharacterized protein</fullName>
    </submittedName>
</protein>